<keyword evidence="3" id="KW-1185">Reference proteome</keyword>
<reference evidence="3" key="1">
    <citation type="journal article" date="2019" name="Int. J. Syst. Evol. Microbiol.">
        <title>The Global Catalogue of Microorganisms (GCM) 10K type strain sequencing project: providing services to taxonomists for standard genome sequencing and annotation.</title>
        <authorList>
            <consortium name="The Broad Institute Genomics Platform"/>
            <consortium name="The Broad Institute Genome Sequencing Center for Infectious Disease"/>
            <person name="Wu L."/>
            <person name="Ma J."/>
        </authorList>
    </citation>
    <scope>NUCLEOTIDE SEQUENCE [LARGE SCALE GENOMIC DNA]</scope>
    <source>
        <strain evidence="3">CCM 7224</strain>
    </source>
</reference>
<organism evidence="2 3">
    <name type="scientific">Streptomyces mauvecolor</name>
    <dbReference type="NCBI Taxonomy" id="58345"/>
    <lineage>
        <taxon>Bacteria</taxon>
        <taxon>Bacillati</taxon>
        <taxon>Actinomycetota</taxon>
        <taxon>Actinomycetes</taxon>
        <taxon>Kitasatosporales</taxon>
        <taxon>Streptomycetaceae</taxon>
        <taxon>Streptomyces</taxon>
    </lineage>
</organism>
<dbReference type="Proteomes" id="UP001595834">
    <property type="component" value="Unassembled WGS sequence"/>
</dbReference>
<sequence length="82" mass="9586">MPGQRKRKRQRERAAQARSPRAGRWEPLFSTRDEAELRAHVQRLRAEGELTDPSMMRVDMFCGRLQSPTSYRLSLFVPDPTD</sequence>
<evidence type="ECO:0000256" key="1">
    <source>
        <dbReference type="SAM" id="MobiDB-lite"/>
    </source>
</evidence>
<gene>
    <name evidence="2" type="ORF">ACFPFX_19435</name>
</gene>
<feature type="compositionally biased region" description="Basic residues" evidence="1">
    <location>
        <begin position="1"/>
        <end position="11"/>
    </location>
</feature>
<dbReference type="EMBL" id="JBHSIZ010000018">
    <property type="protein sequence ID" value="MFC4958460.1"/>
    <property type="molecule type" value="Genomic_DNA"/>
</dbReference>
<comment type="caution">
    <text evidence="2">The sequence shown here is derived from an EMBL/GenBank/DDBJ whole genome shotgun (WGS) entry which is preliminary data.</text>
</comment>
<dbReference type="RefSeq" id="WP_344379197.1">
    <property type="nucleotide sequence ID" value="NZ_BAAASQ010000025.1"/>
</dbReference>
<name>A0ABV9UPR2_9ACTN</name>
<evidence type="ECO:0000313" key="2">
    <source>
        <dbReference type="EMBL" id="MFC4958460.1"/>
    </source>
</evidence>
<protein>
    <submittedName>
        <fullName evidence="2">Uncharacterized protein</fullName>
    </submittedName>
</protein>
<feature type="region of interest" description="Disordered" evidence="1">
    <location>
        <begin position="1"/>
        <end position="29"/>
    </location>
</feature>
<evidence type="ECO:0000313" key="3">
    <source>
        <dbReference type="Proteomes" id="UP001595834"/>
    </source>
</evidence>
<accession>A0ABV9UPR2</accession>
<proteinExistence type="predicted"/>